<dbReference type="GO" id="GO:0005737">
    <property type="term" value="C:cytoplasm"/>
    <property type="evidence" value="ECO:0007669"/>
    <property type="project" value="UniProtKB-SubCell"/>
</dbReference>
<dbReference type="InterPro" id="IPR019844">
    <property type="entry name" value="CSD_CS"/>
</dbReference>
<dbReference type="InterPro" id="IPR012156">
    <property type="entry name" value="Cold_shock_CspA"/>
</dbReference>
<comment type="caution">
    <text evidence="5">The sequence shown here is derived from an EMBL/GenBank/DDBJ whole genome shotgun (WGS) entry which is preliminary data.</text>
</comment>
<dbReference type="PROSITE" id="PS00352">
    <property type="entry name" value="CSD_1"/>
    <property type="match status" value="1"/>
</dbReference>
<dbReference type="AlphaFoldDB" id="C2JWQ7"/>
<dbReference type="PANTHER" id="PTHR11544">
    <property type="entry name" value="COLD SHOCK DOMAIN CONTAINING PROTEINS"/>
    <property type="match status" value="1"/>
</dbReference>
<reference evidence="5" key="1">
    <citation type="submission" date="2009-01" db="EMBL/GenBank/DDBJ databases">
        <authorList>
            <person name="Qin X."/>
            <person name="Bachman B."/>
            <person name="Battles P."/>
            <person name="Bell A."/>
            <person name="Bess C."/>
            <person name="Bickham C."/>
            <person name="Chaboub L."/>
            <person name="Chen D."/>
            <person name="Coyle M."/>
            <person name="Deiros D.R."/>
            <person name="Dinh H."/>
            <person name="Forbes L."/>
            <person name="Fowler G."/>
            <person name="Francisco L."/>
            <person name="Fu Q."/>
            <person name="Gubbala S."/>
            <person name="Hale W."/>
            <person name="Han Y."/>
            <person name="Hemphill L."/>
            <person name="Highlander S.K."/>
            <person name="Hirani K."/>
            <person name="Hogues M."/>
            <person name="Jackson L."/>
            <person name="Jakkamsetti A."/>
            <person name="Javaid M."/>
            <person name="Jiang H."/>
            <person name="Korchina V."/>
            <person name="Kovar C."/>
            <person name="Lara F."/>
            <person name="Lee S."/>
            <person name="Mata R."/>
            <person name="Mathew T."/>
            <person name="Moen C."/>
            <person name="Morales K."/>
            <person name="Munidasa M."/>
            <person name="Nazareth L."/>
            <person name="Ngo R."/>
            <person name="Nguyen L."/>
            <person name="Okwuonu G."/>
            <person name="Ongeri F."/>
            <person name="Patil S."/>
            <person name="Petrosino J."/>
            <person name="Pham C."/>
            <person name="Pham P."/>
            <person name="Pu L.-L."/>
            <person name="Puazo M."/>
            <person name="Raj R."/>
            <person name="Reid J."/>
            <person name="Rouhana J."/>
            <person name="Saada N."/>
            <person name="Shang Y."/>
            <person name="Simmons D."/>
            <person name="Thornton R."/>
            <person name="Warren J."/>
            <person name="Weissenberger G."/>
            <person name="Zhang J."/>
            <person name="Zhang L."/>
            <person name="Zhou C."/>
            <person name="Zhu D."/>
            <person name="Muzny D."/>
            <person name="Worley K."/>
            <person name="Gibbs R."/>
        </authorList>
    </citation>
    <scope>NUCLEOTIDE SEQUENCE [LARGE SCALE GENOMIC DNA]</scope>
    <source>
        <strain evidence="5">LMS2-1</strain>
    </source>
</reference>
<comment type="subcellular location">
    <subcellularLocation>
        <location evidence="1 3">Cytoplasm</location>
    </subcellularLocation>
</comment>
<dbReference type="Pfam" id="PF00313">
    <property type="entry name" value="CSD"/>
    <property type="match status" value="1"/>
</dbReference>
<dbReference type="PIRSF" id="PIRSF002599">
    <property type="entry name" value="Cold_shock_A"/>
    <property type="match status" value="1"/>
</dbReference>
<accession>C2JWQ7</accession>
<keyword evidence="6" id="KW-1185">Reference proteome</keyword>
<dbReference type="SUPFAM" id="SSF50249">
    <property type="entry name" value="Nucleic acid-binding proteins"/>
    <property type="match status" value="1"/>
</dbReference>
<dbReference type="InterPro" id="IPR012340">
    <property type="entry name" value="NA-bd_OB-fold"/>
</dbReference>
<evidence type="ECO:0000313" key="5">
    <source>
        <dbReference type="EMBL" id="EEN80491.1"/>
    </source>
</evidence>
<keyword evidence="2" id="KW-0963">Cytoplasm</keyword>
<dbReference type="EMBL" id="ACIZ01000058">
    <property type="protein sequence ID" value="EEN80491.1"/>
    <property type="molecule type" value="Genomic_DNA"/>
</dbReference>
<dbReference type="GO" id="GO:0003676">
    <property type="term" value="F:nucleic acid binding"/>
    <property type="evidence" value="ECO:0007669"/>
    <property type="project" value="InterPro"/>
</dbReference>
<name>C2JWQ7_LACRM</name>
<proteinExistence type="predicted"/>
<dbReference type="InterPro" id="IPR002059">
    <property type="entry name" value="CSP_DNA-bd"/>
</dbReference>
<dbReference type="Gene3D" id="6.20.370.130">
    <property type="match status" value="1"/>
</dbReference>
<dbReference type="PRINTS" id="PR00050">
    <property type="entry name" value="COLDSHOCK"/>
</dbReference>
<dbReference type="SMART" id="SM00357">
    <property type="entry name" value="CSP"/>
    <property type="match status" value="1"/>
</dbReference>
<dbReference type="HOGENOM" id="CLU_117621_6_1_9"/>
<dbReference type="InterPro" id="IPR011129">
    <property type="entry name" value="CSD"/>
</dbReference>
<gene>
    <name evidence="5" type="primary">cspB</name>
    <name evidence="5" type="ORF">HMPREF0539_1341</name>
</gene>
<evidence type="ECO:0000256" key="2">
    <source>
        <dbReference type="ARBA" id="ARBA00022490"/>
    </source>
</evidence>
<dbReference type="InterPro" id="IPR050181">
    <property type="entry name" value="Cold_shock_domain"/>
</dbReference>
<evidence type="ECO:0000313" key="6">
    <source>
        <dbReference type="Proteomes" id="UP000004525"/>
    </source>
</evidence>
<sequence length="75" mass="8255">MMQGRVKNFNVDKGYGFIEAEGQPDIFVHFSAINESGFKSLTPGEQVDFVIVEGPRGPQAANVTIHHEPDTEDHA</sequence>
<dbReference type="Proteomes" id="UP000004525">
    <property type="component" value="Unassembled WGS sequence"/>
</dbReference>
<organism evidence="5 6">
    <name type="scientific">Lacticaseibacillus rhamnosus (strain LMS2-1)</name>
    <dbReference type="NCBI Taxonomy" id="525361"/>
    <lineage>
        <taxon>Bacteria</taxon>
        <taxon>Bacillati</taxon>
        <taxon>Bacillota</taxon>
        <taxon>Bacilli</taxon>
        <taxon>Lactobacillales</taxon>
        <taxon>Lactobacillaceae</taxon>
        <taxon>Lacticaseibacillus</taxon>
    </lineage>
</organism>
<protein>
    <submittedName>
        <fullName evidence="5">Cold shock protein CspB</fullName>
    </submittedName>
</protein>
<evidence type="ECO:0000256" key="1">
    <source>
        <dbReference type="ARBA" id="ARBA00004496"/>
    </source>
</evidence>
<dbReference type="Gene3D" id="2.40.50.140">
    <property type="entry name" value="Nucleic acid-binding proteins"/>
    <property type="match status" value="1"/>
</dbReference>
<feature type="domain" description="CSD" evidence="4">
    <location>
        <begin position="1"/>
        <end position="65"/>
    </location>
</feature>
<dbReference type="PROSITE" id="PS51857">
    <property type="entry name" value="CSD_2"/>
    <property type="match status" value="1"/>
</dbReference>
<evidence type="ECO:0000256" key="3">
    <source>
        <dbReference type="RuleBase" id="RU000408"/>
    </source>
</evidence>
<evidence type="ECO:0000259" key="4">
    <source>
        <dbReference type="PROSITE" id="PS51857"/>
    </source>
</evidence>